<evidence type="ECO:0000259" key="3">
    <source>
        <dbReference type="PROSITE" id="PS51462"/>
    </source>
</evidence>
<reference evidence="4 5" key="1">
    <citation type="submission" date="2018-08" db="EMBL/GenBank/DDBJ databases">
        <title>A genome reference for cultivated species of the human gut microbiota.</title>
        <authorList>
            <person name="Zou Y."/>
            <person name="Xue W."/>
            <person name="Luo G."/>
        </authorList>
    </citation>
    <scope>NUCLEOTIDE SEQUENCE [LARGE SCALE GENOMIC DNA]</scope>
    <source>
        <strain evidence="4 5">AM23-3</strain>
    </source>
</reference>
<dbReference type="PROSITE" id="PS51462">
    <property type="entry name" value="NUDIX"/>
    <property type="match status" value="1"/>
</dbReference>
<dbReference type="Pfam" id="PF00293">
    <property type="entry name" value="NUDIX"/>
    <property type="match status" value="1"/>
</dbReference>
<dbReference type="Gene3D" id="3.90.79.10">
    <property type="entry name" value="Nucleoside Triphosphate Pyrophosphohydrolase"/>
    <property type="match status" value="1"/>
</dbReference>
<dbReference type="Proteomes" id="UP000284579">
    <property type="component" value="Unassembled WGS sequence"/>
</dbReference>
<dbReference type="InterPro" id="IPR014078">
    <property type="entry name" value="Nudix_YtkD"/>
</dbReference>
<dbReference type="AlphaFoldDB" id="A0A3R6DJF8"/>
<sequence>MDNLEVKFYDTVNDELLKFAVIISQSNGKWVFCKHKERDTYEVPGGHREAGEDIFETAKRELQEETGAIKFEIKPICVYSVTGKTRVNDTGEETFGLLCFAEITEFAKELHSEMEKVVLMDELPENWTYPLIQPKLIEKYLQVINFDNKGGN</sequence>
<feature type="domain" description="Nudix hydrolase" evidence="3">
    <location>
        <begin position="13"/>
        <end position="145"/>
    </location>
</feature>
<dbReference type="InterPro" id="IPR020084">
    <property type="entry name" value="NUDIX_hydrolase_CS"/>
</dbReference>
<evidence type="ECO:0000313" key="4">
    <source>
        <dbReference type="EMBL" id="RHF79826.1"/>
    </source>
</evidence>
<comment type="caution">
    <text evidence="4">The sequence shown here is derived from an EMBL/GenBank/DDBJ whole genome shotgun (WGS) entry which is preliminary data.</text>
</comment>
<dbReference type="InterPro" id="IPR015797">
    <property type="entry name" value="NUDIX_hydrolase-like_dom_sf"/>
</dbReference>
<evidence type="ECO:0000313" key="5">
    <source>
        <dbReference type="Proteomes" id="UP000284579"/>
    </source>
</evidence>
<dbReference type="SUPFAM" id="SSF55811">
    <property type="entry name" value="Nudix"/>
    <property type="match status" value="1"/>
</dbReference>
<keyword evidence="2" id="KW-0378">Hydrolase</keyword>
<dbReference type="RefSeq" id="WP_118199754.1">
    <property type="nucleotide sequence ID" value="NZ_QRHO01000042.1"/>
</dbReference>
<comment type="similarity">
    <text evidence="1">Belongs to the Nudix hydrolase family.</text>
</comment>
<protein>
    <submittedName>
        <fullName evidence="4">NUDIX domain-containing protein</fullName>
    </submittedName>
</protein>
<name>A0A3R6DJF8_9FIRM</name>
<dbReference type="CDD" id="cd04665">
    <property type="entry name" value="NUDIX_RppH"/>
    <property type="match status" value="1"/>
</dbReference>
<dbReference type="GO" id="GO:0016787">
    <property type="term" value="F:hydrolase activity"/>
    <property type="evidence" value="ECO:0007669"/>
    <property type="project" value="UniProtKB-KW"/>
</dbReference>
<evidence type="ECO:0000256" key="1">
    <source>
        <dbReference type="ARBA" id="ARBA00005582"/>
    </source>
</evidence>
<dbReference type="InterPro" id="IPR000086">
    <property type="entry name" value="NUDIX_hydrolase_dom"/>
</dbReference>
<organism evidence="4 5">
    <name type="scientific">Coprococcus comes</name>
    <dbReference type="NCBI Taxonomy" id="410072"/>
    <lineage>
        <taxon>Bacteria</taxon>
        <taxon>Bacillati</taxon>
        <taxon>Bacillota</taxon>
        <taxon>Clostridia</taxon>
        <taxon>Lachnospirales</taxon>
        <taxon>Lachnospiraceae</taxon>
        <taxon>Coprococcus</taxon>
    </lineage>
</organism>
<dbReference type="PANTHER" id="PTHR43736:SF1">
    <property type="entry name" value="DIHYDRONEOPTERIN TRIPHOSPHATE DIPHOSPHATASE"/>
    <property type="match status" value="1"/>
</dbReference>
<evidence type="ECO:0000256" key="2">
    <source>
        <dbReference type="ARBA" id="ARBA00022801"/>
    </source>
</evidence>
<proteinExistence type="inferred from homology"/>
<dbReference type="EMBL" id="QRHO01000042">
    <property type="protein sequence ID" value="RHF79826.1"/>
    <property type="molecule type" value="Genomic_DNA"/>
</dbReference>
<accession>A0A3R6DJF8</accession>
<dbReference type="PANTHER" id="PTHR43736">
    <property type="entry name" value="ADP-RIBOSE PYROPHOSPHATASE"/>
    <property type="match status" value="1"/>
</dbReference>
<gene>
    <name evidence="4" type="ORF">DW656_16330</name>
</gene>
<dbReference type="PROSITE" id="PS00893">
    <property type="entry name" value="NUDIX_BOX"/>
    <property type="match status" value="1"/>
</dbReference>